<evidence type="ECO:0000313" key="4">
    <source>
        <dbReference type="Proteomes" id="UP001157138"/>
    </source>
</evidence>
<feature type="transmembrane region" description="Helical" evidence="1">
    <location>
        <begin position="220"/>
        <end position="248"/>
    </location>
</feature>
<keyword evidence="4" id="KW-1185">Reference proteome</keyword>
<gene>
    <name evidence="3" type="ORF">GCM10007938_13060</name>
</gene>
<dbReference type="Pfam" id="PF00535">
    <property type="entry name" value="Glycos_transf_2"/>
    <property type="match status" value="1"/>
</dbReference>
<keyword evidence="1" id="KW-0472">Membrane</keyword>
<name>A0ABQ6EX36_9VIBR</name>
<dbReference type="Proteomes" id="UP001157138">
    <property type="component" value="Unassembled WGS sequence"/>
</dbReference>
<dbReference type="CDD" id="cd04187">
    <property type="entry name" value="DPM1_like_bac"/>
    <property type="match status" value="1"/>
</dbReference>
<dbReference type="InterPro" id="IPR001173">
    <property type="entry name" value="Glyco_trans_2-like"/>
</dbReference>
<reference evidence="4" key="1">
    <citation type="journal article" date="2019" name="Int. J. Syst. Evol. Microbiol.">
        <title>The Global Catalogue of Microorganisms (GCM) 10K type strain sequencing project: providing services to taxonomists for standard genome sequencing and annotation.</title>
        <authorList>
            <consortium name="The Broad Institute Genomics Platform"/>
            <consortium name="The Broad Institute Genome Sequencing Center for Infectious Disease"/>
            <person name="Wu L."/>
            <person name="Ma J."/>
        </authorList>
    </citation>
    <scope>NUCLEOTIDE SEQUENCE [LARGE SCALE GENOMIC DNA]</scope>
    <source>
        <strain evidence="4">NBRC 108723</strain>
    </source>
</reference>
<dbReference type="SUPFAM" id="SSF53448">
    <property type="entry name" value="Nucleotide-diphospho-sugar transferases"/>
    <property type="match status" value="1"/>
</dbReference>
<feature type="domain" description="Glycosyltransferase 2-like" evidence="2">
    <location>
        <begin position="5"/>
        <end position="139"/>
    </location>
</feature>
<dbReference type="Gene3D" id="3.90.550.10">
    <property type="entry name" value="Spore Coat Polysaccharide Biosynthesis Protein SpsA, Chain A"/>
    <property type="match status" value="1"/>
</dbReference>
<dbReference type="InterPro" id="IPR029044">
    <property type="entry name" value="Nucleotide-diphossugar_trans"/>
</dbReference>
<comment type="caution">
    <text evidence="3">The sequence shown here is derived from an EMBL/GenBank/DDBJ whole genome shotgun (WGS) entry which is preliminary data.</text>
</comment>
<keyword evidence="1" id="KW-1133">Transmembrane helix</keyword>
<dbReference type="PANTHER" id="PTHR48090:SF8">
    <property type="entry name" value="GLYCOSYLTRANSFERASE CSBB-RELATED"/>
    <property type="match status" value="1"/>
</dbReference>
<evidence type="ECO:0000259" key="2">
    <source>
        <dbReference type="Pfam" id="PF00535"/>
    </source>
</evidence>
<organism evidence="3 4">
    <name type="scientific">Vibrio zhanjiangensis</name>
    <dbReference type="NCBI Taxonomy" id="1046128"/>
    <lineage>
        <taxon>Bacteria</taxon>
        <taxon>Pseudomonadati</taxon>
        <taxon>Pseudomonadota</taxon>
        <taxon>Gammaproteobacteria</taxon>
        <taxon>Vibrionales</taxon>
        <taxon>Vibrionaceae</taxon>
        <taxon>Vibrio</taxon>
    </lineage>
</organism>
<dbReference type="InterPro" id="IPR050256">
    <property type="entry name" value="Glycosyltransferase_2"/>
</dbReference>
<protein>
    <submittedName>
        <fullName evidence="3">Glycosyl transferase</fullName>
    </submittedName>
</protein>
<sequence length="312" mass="35311">MVKYSLVLPIYKNEKNIAPLLLALENLQQRLSGQCEFIFVIDGSPDDSEQVILDQATKNIDHSVLLSLSKNYGSFTAIRAGMGEAKGKFIAVMAADLQEPPELILELFSTLETGKTDICFGQRVSRKDPYGKKLLSKLFWGAYRRLVISEIPSGGVDIFACNVKVRDSVLSIEERNSSLVAQLFWVGYRRAFVPYERREREIGKSAWGFRKRVRYMLDSIFSYTDLPIMLLLVIGTIGLLLSLMYIFFISLAYMFGLIEQPGFTSQSILITLFGSASILGQGILGCYLWRILENSKKRPLYIIDKKIELTKN</sequence>
<dbReference type="EMBL" id="BSPW01000023">
    <property type="protein sequence ID" value="GLT17529.1"/>
    <property type="molecule type" value="Genomic_DNA"/>
</dbReference>
<dbReference type="RefSeq" id="WP_284191437.1">
    <property type="nucleotide sequence ID" value="NZ_BSPW01000023.1"/>
</dbReference>
<evidence type="ECO:0000256" key="1">
    <source>
        <dbReference type="SAM" id="Phobius"/>
    </source>
</evidence>
<evidence type="ECO:0000313" key="3">
    <source>
        <dbReference type="EMBL" id="GLT17529.1"/>
    </source>
</evidence>
<keyword evidence="3" id="KW-0808">Transferase</keyword>
<feature type="transmembrane region" description="Helical" evidence="1">
    <location>
        <begin position="268"/>
        <end position="289"/>
    </location>
</feature>
<proteinExistence type="predicted"/>
<keyword evidence="1" id="KW-0812">Transmembrane</keyword>
<accession>A0ABQ6EX36</accession>
<dbReference type="PANTHER" id="PTHR48090">
    <property type="entry name" value="UNDECAPRENYL-PHOSPHATE 4-DEOXY-4-FORMAMIDO-L-ARABINOSE TRANSFERASE-RELATED"/>
    <property type="match status" value="1"/>
</dbReference>
<dbReference type="GO" id="GO:0016740">
    <property type="term" value="F:transferase activity"/>
    <property type="evidence" value="ECO:0007669"/>
    <property type="project" value="UniProtKB-KW"/>
</dbReference>